<dbReference type="InterPro" id="IPR001279">
    <property type="entry name" value="Metallo-B-lactamas"/>
</dbReference>
<sequence length="377" mass="42840">MTRWLRKISFISLISFGLLLVMLSLGIGLYLQQPKFGTLPEGARLDKIKNSPHYIDGQFENLVPTLTLIEGKSSVSLWWESLFTKKERLMPVDAIPSIKTDLMVLDKSQDMVIWLGHSSYFMQLGGNRILIDPVFSPYAAPVSFANKAFAGTNSYTAEDMPEIDYLLITHDHWDHLDYPTITALKPKIKNVICGLGVGAYFEQWGFAEEAVHEADWFTALELENSFSVHVLPARHYSGRMLTKNKTLWTGFALETPQHRVFISGDSGYGTHFKQIGESFKGFDLVILDNGQYDKNWPYIHMTPEEAVQAAEDLKAKALLPAHVGKFSIANHPWNDPFERITAASQNKNYRLLTPLIGEPVELENEQQVFSSWWERVK</sequence>
<dbReference type="AlphaFoldDB" id="A0A1W1ZB34"/>
<dbReference type="Proteomes" id="UP000192738">
    <property type="component" value="Unassembled WGS sequence"/>
</dbReference>
<proteinExistence type="predicted"/>
<evidence type="ECO:0000313" key="2">
    <source>
        <dbReference type="EMBL" id="SMC45623.1"/>
    </source>
</evidence>
<dbReference type="Pfam" id="PF12706">
    <property type="entry name" value="Lactamase_B_2"/>
    <property type="match status" value="1"/>
</dbReference>
<dbReference type="SUPFAM" id="SSF56281">
    <property type="entry name" value="Metallo-hydrolase/oxidoreductase"/>
    <property type="match status" value="1"/>
</dbReference>
<dbReference type="OrthoDB" id="9805728at2"/>
<protein>
    <submittedName>
        <fullName evidence="2">L-ascorbate metabolism protein UlaG, beta-lactamase superfamily</fullName>
    </submittedName>
</protein>
<dbReference type="Gene3D" id="3.60.15.10">
    <property type="entry name" value="Ribonuclease Z/Hydroxyacylglutathione hydrolase-like"/>
    <property type="match status" value="1"/>
</dbReference>
<keyword evidence="3" id="KW-1185">Reference proteome</keyword>
<dbReference type="STRING" id="112901.SAMN04488500_103155"/>
<dbReference type="RefSeq" id="WP_084574497.1">
    <property type="nucleotide sequence ID" value="NZ_CP155572.1"/>
</dbReference>
<evidence type="ECO:0000313" key="3">
    <source>
        <dbReference type="Proteomes" id="UP000192738"/>
    </source>
</evidence>
<evidence type="ECO:0000259" key="1">
    <source>
        <dbReference type="Pfam" id="PF12706"/>
    </source>
</evidence>
<dbReference type="EMBL" id="FWXI01000003">
    <property type="protein sequence ID" value="SMC45623.1"/>
    <property type="molecule type" value="Genomic_DNA"/>
</dbReference>
<organism evidence="2 3">
    <name type="scientific">Sporomusa malonica</name>
    <dbReference type="NCBI Taxonomy" id="112901"/>
    <lineage>
        <taxon>Bacteria</taxon>
        <taxon>Bacillati</taxon>
        <taxon>Bacillota</taxon>
        <taxon>Negativicutes</taxon>
        <taxon>Selenomonadales</taxon>
        <taxon>Sporomusaceae</taxon>
        <taxon>Sporomusa</taxon>
    </lineage>
</organism>
<gene>
    <name evidence="2" type="ORF">SAMN04488500_103155</name>
</gene>
<dbReference type="PANTHER" id="PTHR15032">
    <property type="entry name" value="N-ACYL-PHOSPHATIDYLETHANOLAMINE-HYDROLYZING PHOSPHOLIPASE D"/>
    <property type="match status" value="1"/>
</dbReference>
<name>A0A1W1ZB34_9FIRM</name>
<reference evidence="2 3" key="1">
    <citation type="submission" date="2017-04" db="EMBL/GenBank/DDBJ databases">
        <authorList>
            <person name="Afonso C.L."/>
            <person name="Miller P.J."/>
            <person name="Scott M.A."/>
            <person name="Spackman E."/>
            <person name="Goraichik I."/>
            <person name="Dimitrov K.M."/>
            <person name="Suarez D.L."/>
            <person name="Swayne D.E."/>
        </authorList>
    </citation>
    <scope>NUCLEOTIDE SEQUENCE [LARGE SCALE GENOMIC DNA]</scope>
    <source>
        <strain evidence="2 3">DSM 5090</strain>
    </source>
</reference>
<accession>A0A1W1ZB34</accession>
<dbReference type="PANTHER" id="PTHR15032:SF4">
    <property type="entry name" value="N-ACYL-PHOSPHATIDYLETHANOLAMINE-HYDROLYZING PHOSPHOLIPASE D"/>
    <property type="match status" value="1"/>
</dbReference>
<dbReference type="GO" id="GO:0005737">
    <property type="term" value="C:cytoplasm"/>
    <property type="evidence" value="ECO:0007669"/>
    <property type="project" value="TreeGrafter"/>
</dbReference>
<feature type="domain" description="Metallo-beta-lactamase" evidence="1">
    <location>
        <begin position="127"/>
        <end position="322"/>
    </location>
</feature>
<dbReference type="InterPro" id="IPR036866">
    <property type="entry name" value="RibonucZ/Hydroxyglut_hydro"/>
</dbReference>